<accession>A0A9X4AH22</accession>
<dbReference type="PANTHER" id="PTHR11575:SF24">
    <property type="entry name" value="5'-NUCLEOTIDASE"/>
    <property type="match status" value="1"/>
</dbReference>
<dbReference type="SUPFAM" id="SSF56300">
    <property type="entry name" value="Metallo-dependent phosphatases"/>
    <property type="match status" value="1"/>
</dbReference>
<dbReference type="InterPro" id="IPR006179">
    <property type="entry name" value="5_nucleotidase/apyrase"/>
</dbReference>
<organism evidence="5 6">
    <name type="scientific">Aquibacillus salsiterrae</name>
    <dbReference type="NCBI Taxonomy" id="2950439"/>
    <lineage>
        <taxon>Bacteria</taxon>
        <taxon>Bacillati</taxon>
        <taxon>Bacillota</taxon>
        <taxon>Bacilli</taxon>
        <taxon>Bacillales</taxon>
        <taxon>Bacillaceae</taxon>
        <taxon>Aquibacillus</taxon>
    </lineage>
</organism>
<dbReference type="PIRSF" id="PIRSF036361">
    <property type="entry name" value="YunD"/>
    <property type="match status" value="1"/>
</dbReference>
<keyword evidence="6" id="KW-1185">Reference proteome</keyword>
<dbReference type="Pfam" id="PF02872">
    <property type="entry name" value="5_nucleotid_C"/>
    <property type="match status" value="1"/>
</dbReference>
<dbReference type="SUPFAM" id="SSF55816">
    <property type="entry name" value="5'-nucleotidase (syn. UDP-sugar hydrolase), C-terminal domain"/>
    <property type="match status" value="1"/>
</dbReference>
<evidence type="ECO:0000313" key="6">
    <source>
        <dbReference type="Proteomes" id="UP001145069"/>
    </source>
</evidence>
<sequence length="463" mass="53058">MKEKMFFYYTNDLHSHFENWTKIVSYFEKQKNIRKRGNESYWLLDIGDHIDRSHPITEAMMGKANVQLLNHAEYNLATIGNNEGITLDYNDLFHLYDEANFEIVCANLESTKGQNPAWLKTSTQFISPSGLRIGLFGLTAPFNAFYNLLGWHINSPNEAIDSVLSDLRHDNDIVVLLSHLGINEDEEIARQYPSIDVIIGGHTHHLFKDGEYIENTLLTAAGKHGLHVGEVILTWDHEQKKLIEKEAYAINIDHQVEHAETKKHLEHLDENACQTLDQTIIYLENKLEVNWFDETYLMNKLTETLQEWTKADCAMLNAGVLLNSLGPGKVTSRDVHRICPHPINPCLVELTGHEILEVIRVSYTKAFMELELKGFGFRGKMIGKMIFSNIDVLAKQRQSGEFQVIDVKINGEPLSLDKVYKVATADTFTFGPLLPEIARSNFKEYFMPEFLRDLLIHTLKTKI</sequence>
<dbReference type="Gene3D" id="3.60.21.10">
    <property type="match status" value="1"/>
</dbReference>
<evidence type="ECO:0000256" key="1">
    <source>
        <dbReference type="ARBA" id="ARBA00022729"/>
    </source>
</evidence>
<gene>
    <name evidence="5" type="ORF">NC799_13340</name>
</gene>
<proteinExistence type="inferred from homology"/>
<dbReference type="InterPro" id="IPR004843">
    <property type="entry name" value="Calcineurin-like_PHP"/>
</dbReference>
<dbReference type="PRINTS" id="PR01607">
    <property type="entry name" value="APYRASEFAMLY"/>
</dbReference>
<protein>
    <submittedName>
        <fullName evidence="5">Bifunctional metallophosphatase/5'-nucleotidase</fullName>
    </submittedName>
</protein>
<evidence type="ECO:0000259" key="4">
    <source>
        <dbReference type="Pfam" id="PF02872"/>
    </source>
</evidence>
<comment type="similarity">
    <text evidence="2">Belongs to the 5'-nucleotidase family.</text>
</comment>
<dbReference type="CDD" id="cd00845">
    <property type="entry name" value="MPP_UshA_N_like"/>
    <property type="match status" value="1"/>
</dbReference>
<dbReference type="InterPro" id="IPR029052">
    <property type="entry name" value="Metallo-depent_PP-like"/>
</dbReference>
<dbReference type="InterPro" id="IPR008334">
    <property type="entry name" value="5'-Nucleotdase_C"/>
</dbReference>
<dbReference type="RefSeq" id="WP_272446943.1">
    <property type="nucleotide sequence ID" value="NZ_JAMQKC010000015.1"/>
</dbReference>
<dbReference type="Pfam" id="PF00149">
    <property type="entry name" value="Metallophos"/>
    <property type="match status" value="1"/>
</dbReference>
<dbReference type="GO" id="GO:0009166">
    <property type="term" value="P:nucleotide catabolic process"/>
    <property type="evidence" value="ECO:0007669"/>
    <property type="project" value="InterPro"/>
</dbReference>
<comment type="caution">
    <text evidence="5">The sequence shown here is derived from an EMBL/GenBank/DDBJ whole genome shotgun (WGS) entry which is preliminary data.</text>
</comment>
<dbReference type="Proteomes" id="UP001145069">
    <property type="component" value="Unassembled WGS sequence"/>
</dbReference>
<dbReference type="GO" id="GO:0016787">
    <property type="term" value="F:hydrolase activity"/>
    <property type="evidence" value="ECO:0007669"/>
    <property type="project" value="UniProtKB-KW"/>
</dbReference>
<dbReference type="InterPro" id="IPR036907">
    <property type="entry name" value="5'-Nucleotdase_C_sf"/>
</dbReference>
<feature type="domain" description="5'-Nucleotidase C-terminal" evidence="4">
    <location>
        <begin position="286"/>
        <end position="426"/>
    </location>
</feature>
<dbReference type="EMBL" id="JAMQKC010000015">
    <property type="protein sequence ID" value="MDC3417880.1"/>
    <property type="molecule type" value="Genomic_DNA"/>
</dbReference>
<dbReference type="AlphaFoldDB" id="A0A9X4AH22"/>
<evidence type="ECO:0000256" key="2">
    <source>
        <dbReference type="RuleBase" id="RU362119"/>
    </source>
</evidence>
<keyword evidence="1" id="KW-0732">Signal</keyword>
<dbReference type="GO" id="GO:0000166">
    <property type="term" value="F:nucleotide binding"/>
    <property type="evidence" value="ECO:0007669"/>
    <property type="project" value="UniProtKB-KW"/>
</dbReference>
<name>A0A9X4AH22_9BACI</name>
<evidence type="ECO:0000259" key="3">
    <source>
        <dbReference type="Pfam" id="PF00149"/>
    </source>
</evidence>
<evidence type="ECO:0000313" key="5">
    <source>
        <dbReference type="EMBL" id="MDC3417880.1"/>
    </source>
</evidence>
<feature type="domain" description="Calcineurin-like phosphoesterase" evidence="3">
    <location>
        <begin position="9"/>
        <end position="205"/>
    </location>
</feature>
<dbReference type="PANTHER" id="PTHR11575">
    <property type="entry name" value="5'-NUCLEOTIDASE-RELATED"/>
    <property type="match status" value="1"/>
</dbReference>
<dbReference type="Gene3D" id="3.90.780.10">
    <property type="entry name" value="5'-Nucleotidase, C-terminal domain"/>
    <property type="match status" value="1"/>
</dbReference>
<reference evidence="5" key="1">
    <citation type="submission" date="2022-06" db="EMBL/GenBank/DDBJ databases">
        <title>Aquibacillus sp. a new bacterium isolated from soil saline samples.</title>
        <authorList>
            <person name="Galisteo C."/>
            <person name="De La Haba R."/>
            <person name="Sanchez-Porro C."/>
            <person name="Ventosa A."/>
        </authorList>
    </citation>
    <scope>NUCLEOTIDE SEQUENCE</scope>
    <source>
        <strain evidence="5">3ASR75-54</strain>
    </source>
</reference>
<keyword evidence="2" id="KW-0378">Hydrolase</keyword>
<keyword evidence="2" id="KW-0547">Nucleotide-binding</keyword>
<dbReference type="InterPro" id="IPR011240">
    <property type="entry name" value="Pesterase_YunD"/>
</dbReference>